<dbReference type="PROSITE" id="PS51186">
    <property type="entry name" value="GNAT"/>
    <property type="match status" value="1"/>
</dbReference>
<dbReference type="GO" id="GO:0008080">
    <property type="term" value="F:N-acetyltransferase activity"/>
    <property type="evidence" value="ECO:0007669"/>
    <property type="project" value="InterPro"/>
</dbReference>
<dbReference type="InterPro" id="IPR022525">
    <property type="entry name" value="GNAT_AblB"/>
</dbReference>
<dbReference type="AlphaFoldDB" id="A0A1I3U0S4"/>
<evidence type="ECO:0000313" key="2">
    <source>
        <dbReference type="EMBL" id="SFJ75506.1"/>
    </source>
</evidence>
<evidence type="ECO:0000259" key="1">
    <source>
        <dbReference type="PROSITE" id="PS51186"/>
    </source>
</evidence>
<keyword evidence="2" id="KW-0808">Transferase</keyword>
<dbReference type="Pfam" id="PF00583">
    <property type="entry name" value="Acetyltransf_1"/>
    <property type="match status" value="1"/>
</dbReference>
<feature type="domain" description="N-acetyltransferase" evidence="1">
    <location>
        <begin position="127"/>
        <end position="279"/>
    </location>
</feature>
<dbReference type="RefSeq" id="WP_092374049.1">
    <property type="nucleotide sequence ID" value="NZ_FORX01000006.1"/>
</dbReference>
<dbReference type="InterPro" id="IPR000182">
    <property type="entry name" value="GNAT_dom"/>
</dbReference>
<keyword evidence="3" id="KW-1185">Reference proteome</keyword>
<dbReference type="SUPFAM" id="SSF55729">
    <property type="entry name" value="Acyl-CoA N-acyltransferases (Nat)"/>
    <property type="match status" value="2"/>
</dbReference>
<organism evidence="2 3">
    <name type="scientific">Desulfomicrobium apsheronum</name>
    <dbReference type="NCBI Taxonomy" id="52560"/>
    <lineage>
        <taxon>Bacteria</taxon>
        <taxon>Pseudomonadati</taxon>
        <taxon>Thermodesulfobacteriota</taxon>
        <taxon>Desulfovibrionia</taxon>
        <taxon>Desulfovibrionales</taxon>
        <taxon>Desulfomicrobiaceae</taxon>
        <taxon>Desulfomicrobium</taxon>
    </lineage>
</organism>
<sequence length="285" mass="31739">MQPDSMIRMTGALLQHGPASDRVYLMKLASPDVPRIIRFMEQLASTNGYTKLFAKVPGPAEGWFRAQGFKVEARVPNMFNGSQDGCFMAKYPKRERSVIRSPKLVQDVLSTAREQSLQNGRTLPEGWTIAVMKPEDAKAMAGLYRRVFETYPFPIDDEGYLLSTMDSHVRYFGVRDTEGNLTALASAEMDCTSGNVEMTDFATLPENRGKGLACILLAHMEKEMARAGIDTAYTIARAHATGMNIVFARQGYSFAGTLPNNTQIKGDLESMNVWYKPLEARDKTL</sequence>
<proteinExistence type="predicted"/>
<protein>
    <submittedName>
        <fullName evidence="2">Beta-lysine acetyltransferase</fullName>
    </submittedName>
</protein>
<dbReference type="EMBL" id="FORX01000006">
    <property type="protein sequence ID" value="SFJ75506.1"/>
    <property type="molecule type" value="Genomic_DNA"/>
</dbReference>
<dbReference type="Gene3D" id="3.40.630.30">
    <property type="match status" value="1"/>
</dbReference>
<dbReference type="Proteomes" id="UP000198635">
    <property type="component" value="Unassembled WGS sequence"/>
</dbReference>
<dbReference type="CDD" id="cd04301">
    <property type="entry name" value="NAT_SF"/>
    <property type="match status" value="1"/>
</dbReference>
<name>A0A1I3U0S4_9BACT</name>
<dbReference type="STRING" id="52560.SAMN04488082_106150"/>
<accession>A0A1I3U0S4</accession>
<reference evidence="3" key="1">
    <citation type="submission" date="2016-10" db="EMBL/GenBank/DDBJ databases">
        <authorList>
            <person name="Varghese N."/>
            <person name="Submissions S."/>
        </authorList>
    </citation>
    <scope>NUCLEOTIDE SEQUENCE [LARGE SCALE GENOMIC DNA]</scope>
    <source>
        <strain evidence="3">DSM 5918</strain>
    </source>
</reference>
<dbReference type="OrthoDB" id="9790652at2"/>
<dbReference type="NCBIfam" id="TIGR03827">
    <property type="entry name" value="GNAT_ablB"/>
    <property type="match status" value="1"/>
</dbReference>
<gene>
    <name evidence="2" type="ORF">SAMN04488082_106150</name>
</gene>
<evidence type="ECO:0000313" key="3">
    <source>
        <dbReference type="Proteomes" id="UP000198635"/>
    </source>
</evidence>
<dbReference type="InterPro" id="IPR016181">
    <property type="entry name" value="Acyl_CoA_acyltransferase"/>
</dbReference>